<dbReference type="EMBL" id="PYEP01000002">
    <property type="protein sequence ID" value="PSN08726.1"/>
    <property type="molecule type" value="Genomic_DNA"/>
</dbReference>
<comment type="caution">
    <text evidence="2">The sequence shown here is derived from an EMBL/GenBank/DDBJ whole genome shotgun (WGS) entry which is preliminary data.</text>
</comment>
<dbReference type="OrthoDB" id="6860016at2"/>
<evidence type="ECO:0000313" key="3">
    <source>
        <dbReference type="Proteomes" id="UP000240212"/>
    </source>
</evidence>
<dbReference type="RefSeq" id="WP_106876457.1">
    <property type="nucleotide sequence ID" value="NZ_DHYB01000001.1"/>
</dbReference>
<gene>
    <name evidence="2" type="ORF">C7G83_05030</name>
</gene>
<evidence type="ECO:0000256" key="1">
    <source>
        <dbReference type="SAM" id="MobiDB-lite"/>
    </source>
</evidence>
<dbReference type="Pfam" id="PF05488">
    <property type="entry name" value="PAAR_motif"/>
    <property type="match status" value="1"/>
</dbReference>
<protein>
    <recommendedName>
        <fullName evidence="4">PAAR domain-containing protein</fullName>
    </recommendedName>
</protein>
<dbReference type="Proteomes" id="UP000240212">
    <property type="component" value="Unassembled WGS sequence"/>
</dbReference>
<keyword evidence="3" id="KW-1185">Reference proteome</keyword>
<dbReference type="InterPro" id="IPR008727">
    <property type="entry name" value="PAAR_motif"/>
</dbReference>
<sequence>MQNAARLSDSISHGGSVTSGSGDVFINGISAARVGDSANCSIHGGSSVACGSGSVTINGAPAARMGDSTGCGAAISSGSGDVLIG</sequence>
<name>A0A2P8VMF0_9ENTR</name>
<feature type="region of interest" description="Disordered" evidence="1">
    <location>
        <begin position="1"/>
        <end position="21"/>
    </location>
</feature>
<evidence type="ECO:0000313" key="2">
    <source>
        <dbReference type="EMBL" id="PSN08726.1"/>
    </source>
</evidence>
<dbReference type="CDD" id="cd14742">
    <property type="entry name" value="PAAR_RHS"/>
    <property type="match status" value="1"/>
</dbReference>
<dbReference type="Gene3D" id="2.60.200.60">
    <property type="match status" value="2"/>
</dbReference>
<evidence type="ECO:0008006" key="4">
    <source>
        <dbReference type="Google" id="ProtNLM"/>
    </source>
</evidence>
<dbReference type="AlphaFoldDB" id="A0A2P8VMF0"/>
<reference evidence="2 3" key="1">
    <citation type="submission" date="2018-03" db="EMBL/GenBank/DDBJ databases">
        <title>Draft genome sequence of the first documented clinical Siccibacter turicensis isolate in Austria.</title>
        <authorList>
            <person name="Lepuschitz S."/>
            <person name="Pekard-Amenitsch S."/>
            <person name="Haunold R."/>
            <person name="Schill S."/>
            <person name="Mach R."/>
            <person name="Allerberger F."/>
            <person name="Ruppitsch W."/>
            <person name="Forsythe S.J."/>
        </authorList>
    </citation>
    <scope>NUCLEOTIDE SEQUENCE [LARGE SCALE GENOMIC DNA]</scope>
    <source>
        <strain evidence="2 3">6100069499-17</strain>
    </source>
</reference>
<dbReference type="STRING" id="1388748.GCA_000463155_02952"/>
<proteinExistence type="predicted"/>
<organism evidence="2 3">
    <name type="scientific">Siccibacter turicensis</name>
    <dbReference type="NCBI Taxonomy" id="357233"/>
    <lineage>
        <taxon>Bacteria</taxon>
        <taxon>Pseudomonadati</taxon>
        <taxon>Pseudomonadota</taxon>
        <taxon>Gammaproteobacteria</taxon>
        <taxon>Enterobacterales</taxon>
        <taxon>Enterobacteriaceae</taxon>
        <taxon>Siccibacter</taxon>
    </lineage>
</organism>
<accession>A0A2P8VMF0</accession>